<dbReference type="EMBL" id="HACG01041096">
    <property type="protein sequence ID" value="CEK87961.1"/>
    <property type="molecule type" value="Transcribed_RNA"/>
</dbReference>
<proteinExistence type="predicted"/>
<protein>
    <submittedName>
        <fullName evidence="1">Uncharacterized protein</fullName>
    </submittedName>
</protein>
<feature type="non-terminal residue" evidence="1">
    <location>
        <position position="49"/>
    </location>
</feature>
<evidence type="ECO:0000313" key="1">
    <source>
        <dbReference type="EMBL" id="CEK87961.1"/>
    </source>
</evidence>
<name>A0A0B7B6Q6_9EUPU</name>
<dbReference type="AlphaFoldDB" id="A0A0B7B6Q6"/>
<gene>
    <name evidence="1" type="primary">ORF162400</name>
</gene>
<reference evidence="1" key="1">
    <citation type="submission" date="2014-12" db="EMBL/GenBank/DDBJ databases">
        <title>Insight into the proteome of Arion vulgaris.</title>
        <authorList>
            <person name="Aradska J."/>
            <person name="Bulat T."/>
            <person name="Smidak R."/>
            <person name="Sarate P."/>
            <person name="Gangsoo J."/>
            <person name="Sialana F."/>
            <person name="Bilban M."/>
            <person name="Lubec G."/>
        </authorList>
    </citation>
    <scope>NUCLEOTIDE SEQUENCE</scope>
    <source>
        <tissue evidence="1">Skin</tissue>
    </source>
</reference>
<sequence length="49" mass="5509">MCLTNDVRDDNYGNCGNVQSDGFSICGAYKIRLRPLSMDVFEDSQTEMV</sequence>
<organism evidence="1">
    <name type="scientific">Arion vulgaris</name>
    <dbReference type="NCBI Taxonomy" id="1028688"/>
    <lineage>
        <taxon>Eukaryota</taxon>
        <taxon>Metazoa</taxon>
        <taxon>Spiralia</taxon>
        <taxon>Lophotrochozoa</taxon>
        <taxon>Mollusca</taxon>
        <taxon>Gastropoda</taxon>
        <taxon>Heterobranchia</taxon>
        <taxon>Euthyneura</taxon>
        <taxon>Panpulmonata</taxon>
        <taxon>Eupulmonata</taxon>
        <taxon>Stylommatophora</taxon>
        <taxon>Helicina</taxon>
        <taxon>Arionoidea</taxon>
        <taxon>Arionidae</taxon>
        <taxon>Arion</taxon>
    </lineage>
</organism>
<accession>A0A0B7B6Q6</accession>